<comment type="caution">
    <text evidence="12">The sequence shown here is derived from an EMBL/GenBank/DDBJ whole genome shotgun (WGS) entry which is preliminary data.</text>
</comment>
<dbReference type="InterPro" id="IPR036230">
    <property type="entry name" value="LeuA_allosteric_dom_sf"/>
</dbReference>
<evidence type="ECO:0000256" key="9">
    <source>
        <dbReference type="ARBA" id="ARBA00023304"/>
    </source>
</evidence>
<feature type="binding site" evidence="10">
    <location>
        <position position="290"/>
    </location>
    <ligand>
        <name>Mg(2+)</name>
        <dbReference type="ChEBI" id="CHEBI:18420"/>
    </ligand>
</feature>
<reference evidence="13" key="1">
    <citation type="submission" date="2018-12" db="EMBL/GenBank/DDBJ databases">
        <title>Tengunoibacter tsumagoiensis gen. nov., sp. nov., Dictyobacter kobayashii sp. nov., D. alpinus sp. nov., and D. joshuensis sp. nov. and description of Dictyobacteraceae fam. nov. within the order Ktedonobacterales isolated from Tengu-no-mugimeshi.</title>
        <authorList>
            <person name="Wang C.M."/>
            <person name="Zheng Y."/>
            <person name="Sakai Y."/>
            <person name="Toyoda A."/>
            <person name="Minakuchi Y."/>
            <person name="Abe K."/>
            <person name="Yokota A."/>
            <person name="Yabe S."/>
        </authorList>
    </citation>
    <scope>NUCLEOTIDE SEQUENCE [LARGE SCALE GENOMIC DNA]</scope>
    <source>
        <strain evidence="13">Uno3</strain>
    </source>
</reference>
<dbReference type="EC" id="2.3.3.13" evidence="4 10"/>
<dbReference type="InterPro" id="IPR013785">
    <property type="entry name" value="Aldolase_TIM"/>
</dbReference>
<keyword evidence="7 10" id="KW-0808">Transferase</keyword>
<evidence type="ECO:0000256" key="7">
    <source>
        <dbReference type="ARBA" id="ARBA00022679"/>
    </source>
</evidence>
<dbReference type="NCBIfam" id="NF002991">
    <property type="entry name" value="PRK03739.1"/>
    <property type="match status" value="1"/>
</dbReference>
<dbReference type="CDD" id="cd07942">
    <property type="entry name" value="DRE_TIM_LeuA"/>
    <property type="match status" value="1"/>
</dbReference>
<dbReference type="Gene3D" id="3.30.160.270">
    <property type="match status" value="1"/>
</dbReference>
<dbReference type="EMBL" id="BIFR01000001">
    <property type="protein sequence ID" value="GCE11682.1"/>
    <property type="molecule type" value="Genomic_DNA"/>
</dbReference>
<evidence type="ECO:0000256" key="2">
    <source>
        <dbReference type="ARBA" id="ARBA00004689"/>
    </source>
</evidence>
<dbReference type="InterPro" id="IPR005668">
    <property type="entry name" value="IPM_Synthase"/>
</dbReference>
<evidence type="ECO:0000256" key="1">
    <source>
        <dbReference type="ARBA" id="ARBA00000064"/>
    </source>
</evidence>
<dbReference type="Proteomes" id="UP000287352">
    <property type="component" value="Unassembled WGS sequence"/>
</dbReference>
<comment type="similarity">
    <text evidence="3 10">Belongs to the alpha-IPM synthase/homocitrate synthase family. LeuA type 2 subfamily.</text>
</comment>
<evidence type="ECO:0000256" key="3">
    <source>
        <dbReference type="ARBA" id="ARBA00009767"/>
    </source>
</evidence>
<gene>
    <name evidence="10 12" type="primary">leuA</name>
    <name evidence="12" type="ORF">KTT_15410</name>
</gene>
<comment type="pathway">
    <text evidence="2 10">Amino-acid biosynthesis; L-leucine biosynthesis; L-leucine from 3-methyl-2-oxobutanoate: step 1/4.</text>
</comment>
<name>A0A401ZXX0_9CHLR</name>
<evidence type="ECO:0000256" key="4">
    <source>
        <dbReference type="ARBA" id="ARBA00012973"/>
    </source>
</evidence>
<dbReference type="InterPro" id="IPR013709">
    <property type="entry name" value="2-isopropylmalate_synth_dimer"/>
</dbReference>
<dbReference type="SMART" id="SM00917">
    <property type="entry name" value="LeuA_dimer"/>
    <property type="match status" value="1"/>
</dbReference>
<dbReference type="NCBIfam" id="TIGR00970">
    <property type="entry name" value="leuA_yeast"/>
    <property type="match status" value="1"/>
</dbReference>
<feature type="binding site" evidence="10">
    <location>
        <position position="50"/>
    </location>
    <ligand>
        <name>Mg(2+)</name>
        <dbReference type="ChEBI" id="CHEBI:18420"/>
    </ligand>
</feature>
<dbReference type="SUPFAM" id="SSF51569">
    <property type="entry name" value="Aldolase"/>
    <property type="match status" value="1"/>
</dbReference>
<dbReference type="GO" id="GO:0003985">
    <property type="term" value="F:acetyl-CoA C-acetyltransferase activity"/>
    <property type="evidence" value="ECO:0007669"/>
    <property type="project" value="UniProtKB-UniRule"/>
</dbReference>
<evidence type="ECO:0000256" key="8">
    <source>
        <dbReference type="ARBA" id="ARBA00022723"/>
    </source>
</evidence>
<dbReference type="SUPFAM" id="SSF89000">
    <property type="entry name" value="post-HMGL domain-like"/>
    <property type="match status" value="1"/>
</dbReference>
<comment type="subunit">
    <text evidence="10">Homodimer.</text>
</comment>
<dbReference type="GO" id="GO:0003852">
    <property type="term" value="F:2-isopropylmalate synthase activity"/>
    <property type="evidence" value="ECO:0007669"/>
    <property type="project" value="UniProtKB-UniRule"/>
</dbReference>
<dbReference type="PROSITE" id="PS00815">
    <property type="entry name" value="AIPM_HOMOCIT_SYNTH_1"/>
    <property type="match status" value="1"/>
</dbReference>
<dbReference type="InterPro" id="IPR054692">
    <property type="entry name" value="LeuA-like_post-cat"/>
</dbReference>
<dbReference type="GO" id="GO:0009098">
    <property type="term" value="P:L-leucine biosynthetic process"/>
    <property type="evidence" value="ECO:0007669"/>
    <property type="project" value="UniProtKB-UniRule"/>
</dbReference>
<dbReference type="UniPathway" id="UPA00048">
    <property type="reaction ID" value="UER00070"/>
</dbReference>
<keyword evidence="6 10" id="KW-0028">Amino-acid biosynthesis</keyword>
<evidence type="ECO:0000256" key="10">
    <source>
        <dbReference type="HAMAP-Rule" id="MF_00572"/>
    </source>
</evidence>
<dbReference type="GO" id="GO:0000287">
    <property type="term" value="F:magnesium ion binding"/>
    <property type="evidence" value="ECO:0007669"/>
    <property type="project" value="UniProtKB-UniRule"/>
</dbReference>
<evidence type="ECO:0000313" key="13">
    <source>
        <dbReference type="Proteomes" id="UP000287352"/>
    </source>
</evidence>
<evidence type="ECO:0000256" key="5">
    <source>
        <dbReference type="ARBA" id="ARBA00022430"/>
    </source>
</evidence>
<keyword evidence="10" id="KW-0460">Magnesium</keyword>
<dbReference type="SUPFAM" id="SSF110921">
    <property type="entry name" value="2-isopropylmalate synthase LeuA, allosteric (dimerisation) domain"/>
    <property type="match status" value="1"/>
</dbReference>
<dbReference type="InterPro" id="IPR002034">
    <property type="entry name" value="AIPM/Hcit_synth_CS"/>
</dbReference>
<feature type="binding site" evidence="10">
    <location>
        <position position="256"/>
    </location>
    <ligand>
        <name>Mg(2+)</name>
        <dbReference type="ChEBI" id="CHEBI:18420"/>
    </ligand>
</feature>
<dbReference type="HAMAP" id="MF_00572">
    <property type="entry name" value="LeuA_type2"/>
    <property type="match status" value="1"/>
</dbReference>
<dbReference type="PROSITE" id="PS50991">
    <property type="entry name" value="PYR_CT"/>
    <property type="match status" value="1"/>
</dbReference>
<evidence type="ECO:0000256" key="6">
    <source>
        <dbReference type="ARBA" id="ARBA00022605"/>
    </source>
</evidence>
<dbReference type="Gene3D" id="3.20.20.70">
    <property type="entry name" value="Aldolase class I"/>
    <property type="match status" value="1"/>
</dbReference>
<feature type="domain" description="Pyruvate carboxyltransferase" evidence="11">
    <location>
        <begin position="41"/>
        <end position="315"/>
    </location>
</feature>
<dbReference type="PANTHER" id="PTHR46911:SF1">
    <property type="entry name" value="2-ISOPROPYLMALATE SYNTHASE"/>
    <property type="match status" value="1"/>
</dbReference>
<keyword evidence="8 10" id="KW-0479">Metal-binding</keyword>
<feature type="binding site" evidence="10">
    <location>
        <position position="254"/>
    </location>
    <ligand>
        <name>Mg(2+)</name>
        <dbReference type="ChEBI" id="CHEBI:18420"/>
    </ligand>
</feature>
<dbReference type="GO" id="GO:0005737">
    <property type="term" value="C:cytoplasm"/>
    <property type="evidence" value="ECO:0007669"/>
    <property type="project" value="UniProtKB-SubCell"/>
</dbReference>
<evidence type="ECO:0000259" key="11">
    <source>
        <dbReference type="PROSITE" id="PS50991"/>
    </source>
</evidence>
<accession>A0A401ZXX0</accession>
<comment type="cofactor">
    <cofactor evidence="10">
        <name>Mg(2+)</name>
        <dbReference type="ChEBI" id="CHEBI:18420"/>
    </cofactor>
</comment>
<keyword evidence="9 10" id="KW-0100">Branched-chain amino acid biosynthesis</keyword>
<dbReference type="PROSITE" id="PS00816">
    <property type="entry name" value="AIPM_HOMOCIT_SYNTH_2"/>
    <property type="match status" value="1"/>
</dbReference>
<dbReference type="AlphaFoldDB" id="A0A401ZXX0"/>
<dbReference type="InterPro" id="IPR000891">
    <property type="entry name" value="PYR_CT"/>
</dbReference>
<keyword evidence="5 10" id="KW-0432">Leucine biosynthesis</keyword>
<comment type="catalytic activity">
    <reaction evidence="1 10">
        <text>3-methyl-2-oxobutanoate + acetyl-CoA + H2O = (2S)-2-isopropylmalate + CoA + H(+)</text>
        <dbReference type="Rhea" id="RHEA:21524"/>
        <dbReference type="ChEBI" id="CHEBI:1178"/>
        <dbReference type="ChEBI" id="CHEBI:11851"/>
        <dbReference type="ChEBI" id="CHEBI:15377"/>
        <dbReference type="ChEBI" id="CHEBI:15378"/>
        <dbReference type="ChEBI" id="CHEBI:57287"/>
        <dbReference type="ChEBI" id="CHEBI:57288"/>
        <dbReference type="EC" id="2.3.3.13"/>
    </reaction>
</comment>
<keyword evidence="13" id="KW-1185">Reference proteome</keyword>
<dbReference type="Pfam" id="PF08502">
    <property type="entry name" value="LeuA_dimer"/>
    <property type="match status" value="1"/>
</dbReference>
<dbReference type="Pfam" id="PF00682">
    <property type="entry name" value="HMGL-like"/>
    <property type="match status" value="1"/>
</dbReference>
<comment type="function">
    <text evidence="10">Catalyzes the condensation of the acetyl group of acetyl-CoA with 3-methyl-2-oxobutanoate (2-ketoisovalerate) to form 3-carboxy-3-hydroxy-4-methylpentanoate (2-isopropylmalate).</text>
</comment>
<dbReference type="InterPro" id="IPR039371">
    <property type="entry name" value="LeuA_N_DRE-TIM"/>
</dbReference>
<evidence type="ECO:0000313" key="12">
    <source>
        <dbReference type="EMBL" id="GCE11682.1"/>
    </source>
</evidence>
<dbReference type="PANTHER" id="PTHR46911">
    <property type="match status" value="1"/>
</dbReference>
<sequence>MDERVPRISSMQKGRITKYQPCPQIHLPDRQWPSRTITTAPTWCSVDLRDGNQALAIPMGIDEKLAMFQLLVQLGFKEIEVGFPSASQIEFDFIRRLIEENHIPEDVTIQVLVQAREELIRRTFESLHGAHRAIVHLYNSTSPLQRRVVFGLDKPEIIAIATRGTQLVKELLPTLPGTEVTFEYSPESFSLTEIEFSLEICEAVVDVWQPTPEHKIILNLPATVEISTPNVHADQIEWFCRHLRNRETAIISLHTHNDRGTGVAATELGLLAGADRVEGTLFGNGERTGNVDIVTLALNMYTQGVDPFLDFSEIDAVRAVYEKCTRLEVPIRQPYAGELVFTAFSGSHQDAINKGMAAQDPEPGALWQIPYLPIDPKDLGRSYEAIIRINSQSGKGGVAYVLESEYGYQLPKAMRIEFGKIINRLADETGEEILNRQILETFEHEYLKPRGPFQILSFRTVQEVDLLNHETVECVARVSHEGQIHELRARGNGPIDAFTRALNQTKLVQFTVRSYSEHALSQGAEARAAAYIEIQNDKGESYFGAATETNIELTSIKALVSAVNRSVRATRKETDSTYDKISV</sequence>
<protein>
    <recommendedName>
        <fullName evidence="4 10">2-isopropylmalate synthase</fullName>
        <ecNumber evidence="4 10">2.3.3.13</ecNumber>
    </recommendedName>
    <alternativeName>
        <fullName evidence="10">Alpha-IPM synthase</fullName>
    </alternativeName>
    <alternativeName>
        <fullName evidence="10">Alpha-isopropylmalate synthase</fullName>
    </alternativeName>
</protein>
<dbReference type="Pfam" id="PF22615">
    <property type="entry name" value="IPMS_D2"/>
    <property type="match status" value="1"/>
</dbReference>
<feature type="region of interest" description="Regulatory domain" evidence="10">
    <location>
        <begin position="449"/>
        <end position="583"/>
    </location>
</feature>
<keyword evidence="10" id="KW-0963">Cytoplasm</keyword>
<organism evidence="12 13">
    <name type="scientific">Tengunoibacter tsumagoiensis</name>
    <dbReference type="NCBI Taxonomy" id="2014871"/>
    <lineage>
        <taxon>Bacteria</taxon>
        <taxon>Bacillati</taxon>
        <taxon>Chloroflexota</taxon>
        <taxon>Ktedonobacteria</taxon>
        <taxon>Ktedonobacterales</taxon>
        <taxon>Dictyobacteraceae</taxon>
        <taxon>Tengunoibacter</taxon>
    </lineage>
</organism>
<comment type="subcellular location">
    <subcellularLocation>
        <location evidence="10">Cytoplasm</location>
    </subcellularLocation>
</comment>
<proteinExistence type="inferred from homology"/>